<protein>
    <submittedName>
        <fullName evidence="2">Uncharacterized protein</fullName>
    </submittedName>
</protein>
<gene>
    <name evidence="2" type="ORF">EV420DRAFT_1751343</name>
</gene>
<dbReference type="Proteomes" id="UP001175211">
    <property type="component" value="Unassembled WGS sequence"/>
</dbReference>
<evidence type="ECO:0000256" key="1">
    <source>
        <dbReference type="SAM" id="MobiDB-lite"/>
    </source>
</evidence>
<name>A0AA39MUE1_ARMTA</name>
<dbReference type="RefSeq" id="XP_060325932.1">
    <property type="nucleotide sequence ID" value="XM_060480366.1"/>
</dbReference>
<comment type="caution">
    <text evidence="2">The sequence shown here is derived from an EMBL/GenBank/DDBJ whole genome shotgun (WGS) entry which is preliminary data.</text>
</comment>
<reference evidence="2" key="1">
    <citation type="submission" date="2023-06" db="EMBL/GenBank/DDBJ databases">
        <authorList>
            <consortium name="Lawrence Berkeley National Laboratory"/>
            <person name="Ahrendt S."/>
            <person name="Sahu N."/>
            <person name="Indic B."/>
            <person name="Wong-Bajracharya J."/>
            <person name="Merenyi Z."/>
            <person name="Ke H.-M."/>
            <person name="Monk M."/>
            <person name="Kocsube S."/>
            <person name="Drula E."/>
            <person name="Lipzen A."/>
            <person name="Balint B."/>
            <person name="Henrissat B."/>
            <person name="Andreopoulos B."/>
            <person name="Martin F.M."/>
            <person name="Harder C.B."/>
            <person name="Rigling D."/>
            <person name="Ford K.L."/>
            <person name="Foster G.D."/>
            <person name="Pangilinan J."/>
            <person name="Papanicolaou A."/>
            <person name="Barry K."/>
            <person name="LaButti K."/>
            <person name="Viragh M."/>
            <person name="Koriabine M."/>
            <person name="Yan M."/>
            <person name="Riley R."/>
            <person name="Champramary S."/>
            <person name="Plett K.L."/>
            <person name="Tsai I.J."/>
            <person name="Slot J."/>
            <person name="Sipos G."/>
            <person name="Plett J."/>
            <person name="Nagy L.G."/>
            <person name="Grigoriev I.V."/>
        </authorList>
    </citation>
    <scope>NUCLEOTIDE SEQUENCE</scope>
    <source>
        <strain evidence="2">CCBAS 213</strain>
    </source>
</reference>
<dbReference type="GeneID" id="85363914"/>
<feature type="region of interest" description="Disordered" evidence="1">
    <location>
        <begin position="1"/>
        <end position="30"/>
    </location>
</feature>
<keyword evidence="3" id="KW-1185">Reference proteome</keyword>
<organism evidence="2 3">
    <name type="scientific">Armillaria tabescens</name>
    <name type="common">Ringless honey mushroom</name>
    <name type="synonym">Agaricus tabescens</name>
    <dbReference type="NCBI Taxonomy" id="1929756"/>
    <lineage>
        <taxon>Eukaryota</taxon>
        <taxon>Fungi</taxon>
        <taxon>Dikarya</taxon>
        <taxon>Basidiomycota</taxon>
        <taxon>Agaricomycotina</taxon>
        <taxon>Agaricomycetes</taxon>
        <taxon>Agaricomycetidae</taxon>
        <taxon>Agaricales</taxon>
        <taxon>Marasmiineae</taxon>
        <taxon>Physalacriaceae</taxon>
        <taxon>Desarmillaria</taxon>
    </lineage>
</organism>
<dbReference type="AlphaFoldDB" id="A0AA39MUE1"/>
<proteinExistence type="predicted"/>
<sequence>MSHFVPPFSPPDSDPTPRSGSPIDDDSSFESVSGGISLIVSGFDRSNNPNAGIHQFRSIYPDIIAVSTQKAPHRYLLPFTFLSLTPGDNLRPVDFIFVSLDNKEFSAPRPDLLNWLKAAIQDHGKFVARWITGKGPDKTRRGFFRMENMTIAQRMKSRFETVLTQKGFHFQNCTTATHAHAGIRIVVDFLDSASLDALTETPLIVDRISYPVSRPRFVEPDFGYDVAITGCGGIQGFEGCMNAHIRRHMGPVIARSRMALGGDVYVVIFKTWELTSQFLSSPLPHPRSVPTHIQLSDPILLYFFNNRGCPASPQYLAPNPPTSSDSPSLQKQIDILRDQGVQCFSTMNAMLATQSNLITDVRQSNLELRNALAASCNTNAAGQLVSMAHSDLLYLRSELNSLRGSLASATDPNLRASLTQQIEETMSSIEAQRNIRDEADAHYRSLMRATQSLIAGPVSDSPASARPAEVSNTRRQCRRLDEPSPDDEQEVQSSLMPVDGPPASTGNMDS</sequence>
<evidence type="ECO:0000313" key="2">
    <source>
        <dbReference type="EMBL" id="KAK0446583.1"/>
    </source>
</evidence>
<feature type="region of interest" description="Disordered" evidence="1">
    <location>
        <begin position="454"/>
        <end position="510"/>
    </location>
</feature>
<accession>A0AA39MUE1</accession>
<evidence type="ECO:0000313" key="3">
    <source>
        <dbReference type="Proteomes" id="UP001175211"/>
    </source>
</evidence>
<dbReference type="EMBL" id="JAUEPS010000046">
    <property type="protein sequence ID" value="KAK0446583.1"/>
    <property type="molecule type" value="Genomic_DNA"/>
</dbReference>